<evidence type="ECO:0000256" key="2">
    <source>
        <dbReference type="ARBA" id="ARBA00012438"/>
    </source>
</evidence>
<gene>
    <name evidence="9" type="ORF">E8A74_22320</name>
</gene>
<dbReference type="InterPro" id="IPR003594">
    <property type="entry name" value="HATPase_dom"/>
</dbReference>
<comment type="catalytic activity">
    <reaction evidence="1">
        <text>ATP + protein L-histidine = ADP + protein N-phospho-L-histidine.</text>
        <dbReference type="EC" id="2.7.13.3"/>
    </reaction>
</comment>
<dbReference type="PRINTS" id="PR00344">
    <property type="entry name" value="BCTRLSENSOR"/>
</dbReference>
<evidence type="ECO:0000313" key="9">
    <source>
        <dbReference type="EMBL" id="TKD05004.1"/>
    </source>
</evidence>
<dbReference type="Pfam" id="PF13185">
    <property type="entry name" value="GAF_2"/>
    <property type="match status" value="1"/>
</dbReference>
<evidence type="ECO:0000256" key="6">
    <source>
        <dbReference type="ARBA" id="ARBA00023012"/>
    </source>
</evidence>
<dbReference type="AlphaFoldDB" id="A0A4U1J9W4"/>
<dbReference type="InterPro" id="IPR050736">
    <property type="entry name" value="Sensor_HK_Regulatory"/>
</dbReference>
<dbReference type="Pfam" id="PF02518">
    <property type="entry name" value="HATPase_c"/>
    <property type="match status" value="1"/>
</dbReference>
<protein>
    <recommendedName>
        <fullName evidence="2">histidine kinase</fullName>
        <ecNumber evidence="2">2.7.13.3</ecNumber>
    </recommendedName>
</protein>
<evidence type="ECO:0000256" key="5">
    <source>
        <dbReference type="ARBA" id="ARBA00022777"/>
    </source>
</evidence>
<keyword evidence="7" id="KW-0175">Coiled coil</keyword>
<evidence type="ECO:0000256" key="1">
    <source>
        <dbReference type="ARBA" id="ARBA00000085"/>
    </source>
</evidence>
<evidence type="ECO:0000259" key="8">
    <source>
        <dbReference type="PROSITE" id="PS50109"/>
    </source>
</evidence>
<dbReference type="Gene3D" id="1.10.287.130">
    <property type="match status" value="1"/>
</dbReference>
<dbReference type="Gene3D" id="3.30.450.40">
    <property type="match status" value="1"/>
</dbReference>
<dbReference type="InterPro" id="IPR003018">
    <property type="entry name" value="GAF"/>
</dbReference>
<evidence type="ECO:0000256" key="4">
    <source>
        <dbReference type="ARBA" id="ARBA00022679"/>
    </source>
</evidence>
<dbReference type="CDD" id="cd00082">
    <property type="entry name" value="HisKA"/>
    <property type="match status" value="1"/>
</dbReference>
<evidence type="ECO:0000256" key="3">
    <source>
        <dbReference type="ARBA" id="ARBA00022553"/>
    </source>
</evidence>
<feature type="coiled-coil region" evidence="7">
    <location>
        <begin position="197"/>
        <end position="238"/>
    </location>
</feature>
<comment type="caution">
    <text evidence="9">The sequence shown here is derived from an EMBL/GenBank/DDBJ whole genome shotgun (WGS) entry which is preliminary data.</text>
</comment>
<dbReference type="EC" id="2.7.13.3" evidence="2"/>
<dbReference type="OrthoDB" id="5470630at2"/>
<dbReference type="Gene3D" id="3.30.565.10">
    <property type="entry name" value="Histidine kinase-like ATPase, C-terminal domain"/>
    <property type="match status" value="1"/>
</dbReference>
<dbReference type="SMART" id="SM00387">
    <property type="entry name" value="HATPase_c"/>
    <property type="match status" value="1"/>
</dbReference>
<evidence type="ECO:0000256" key="7">
    <source>
        <dbReference type="SAM" id="Coils"/>
    </source>
</evidence>
<dbReference type="PANTHER" id="PTHR43711:SF1">
    <property type="entry name" value="HISTIDINE KINASE 1"/>
    <property type="match status" value="1"/>
</dbReference>
<dbReference type="SUPFAM" id="SSF55874">
    <property type="entry name" value="ATPase domain of HSP90 chaperone/DNA topoisomerase II/histidine kinase"/>
    <property type="match status" value="1"/>
</dbReference>
<dbReference type="PANTHER" id="PTHR43711">
    <property type="entry name" value="TWO-COMPONENT HISTIDINE KINASE"/>
    <property type="match status" value="1"/>
</dbReference>
<dbReference type="InterPro" id="IPR036890">
    <property type="entry name" value="HATPase_C_sf"/>
</dbReference>
<dbReference type="PROSITE" id="PS50109">
    <property type="entry name" value="HIS_KIN"/>
    <property type="match status" value="1"/>
</dbReference>
<evidence type="ECO:0000313" key="10">
    <source>
        <dbReference type="Proteomes" id="UP000309215"/>
    </source>
</evidence>
<accession>A0A4U1J9W4</accession>
<keyword evidence="3" id="KW-0597">Phosphoprotein</keyword>
<dbReference type="InterPro" id="IPR004358">
    <property type="entry name" value="Sig_transdc_His_kin-like_C"/>
</dbReference>
<organism evidence="9 10">
    <name type="scientific">Polyangium fumosum</name>
    <dbReference type="NCBI Taxonomy" id="889272"/>
    <lineage>
        <taxon>Bacteria</taxon>
        <taxon>Pseudomonadati</taxon>
        <taxon>Myxococcota</taxon>
        <taxon>Polyangia</taxon>
        <taxon>Polyangiales</taxon>
        <taxon>Polyangiaceae</taxon>
        <taxon>Polyangium</taxon>
    </lineage>
</organism>
<reference evidence="9 10" key="1">
    <citation type="submission" date="2019-04" db="EMBL/GenBank/DDBJ databases">
        <authorList>
            <person name="Li Y."/>
            <person name="Wang J."/>
        </authorList>
    </citation>
    <scope>NUCLEOTIDE SEQUENCE [LARGE SCALE GENOMIC DNA]</scope>
    <source>
        <strain evidence="9 10">DSM 14668</strain>
    </source>
</reference>
<dbReference type="CDD" id="cd00075">
    <property type="entry name" value="HATPase"/>
    <property type="match status" value="1"/>
</dbReference>
<dbReference type="EMBL" id="SSMQ01000023">
    <property type="protein sequence ID" value="TKD05004.1"/>
    <property type="molecule type" value="Genomic_DNA"/>
</dbReference>
<dbReference type="InterPro" id="IPR036097">
    <property type="entry name" value="HisK_dim/P_sf"/>
</dbReference>
<dbReference type="InterPro" id="IPR029016">
    <property type="entry name" value="GAF-like_dom_sf"/>
</dbReference>
<proteinExistence type="predicted"/>
<sequence length="456" mass="50350">MPEHELVTALALPYQMKMTAAVGSLIEPARLGEGARAEGREPSPVSLVGVVQDLSLVRDMPALMEVVRKAARELTGADGATFVLRDGDLCYYAEENAIEPLWKGRRFPMTACISGWSMIHREAVVIEDIYEDPRIPFEAYRPTFVKSLCMVPIRTKAPIGAIGNYWATRHLTTPYELALLQALANSTSVAMENVEVYAELEKRVQDRTRELEEKSQRLAEEHAALLELQRQKEALSALVVHDLKSPAAAIVLAASLQLRSPDLGPAERRRWGVVFSSAERIVRTAASVLDIAQSEEGRLVPRYAVVDLGGLIAEIREQLLPLAEKREQGIEVSCDVPEGALWADRELLGRTLQNLVDNAIRHSPTKSTVRIEAHADAAWVTVAICDEGPGVPVEMRQCIFDRYVRVEEKGRTGWGLGLAFCKMAVEAHGGTSWIEDNVPRGSRFCFRLPVVRAGAS</sequence>
<dbReference type="InterPro" id="IPR003661">
    <property type="entry name" value="HisK_dim/P_dom"/>
</dbReference>
<dbReference type="InterPro" id="IPR005467">
    <property type="entry name" value="His_kinase_dom"/>
</dbReference>
<feature type="domain" description="Histidine kinase" evidence="8">
    <location>
        <begin position="238"/>
        <end position="452"/>
    </location>
</feature>
<dbReference type="SUPFAM" id="SSF47384">
    <property type="entry name" value="Homodimeric domain of signal transducing histidine kinase"/>
    <property type="match status" value="1"/>
</dbReference>
<dbReference type="Proteomes" id="UP000309215">
    <property type="component" value="Unassembled WGS sequence"/>
</dbReference>
<keyword evidence="4" id="KW-0808">Transferase</keyword>
<dbReference type="SUPFAM" id="SSF55781">
    <property type="entry name" value="GAF domain-like"/>
    <property type="match status" value="1"/>
</dbReference>
<keyword evidence="6" id="KW-0902">Two-component regulatory system</keyword>
<dbReference type="SMART" id="SM00065">
    <property type="entry name" value="GAF"/>
    <property type="match status" value="1"/>
</dbReference>
<keyword evidence="10" id="KW-1185">Reference proteome</keyword>
<dbReference type="GO" id="GO:0000155">
    <property type="term" value="F:phosphorelay sensor kinase activity"/>
    <property type="evidence" value="ECO:0007669"/>
    <property type="project" value="InterPro"/>
</dbReference>
<name>A0A4U1J9W4_9BACT</name>
<keyword evidence="5 9" id="KW-0418">Kinase</keyword>